<dbReference type="Proteomes" id="UP000226192">
    <property type="component" value="Unassembled WGS sequence"/>
</dbReference>
<organism evidence="3 4">
    <name type="scientific">Ophiocordyceps australis</name>
    <dbReference type="NCBI Taxonomy" id="1399860"/>
    <lineage>
        <taxon>Eukaryota</taxon>
        <taxon>Fungi</taxon>
        <taxon>Dikarya</taxon>
        <taxon>Ascomycota</taxon>
        <taxon>Pezizomycotina</taxon>
        <taxon>Sordariomycetes</taxon>
        <taxon>Hypocreomycetidae</taxon>
        <taxon>Hypocreales</taxon>
        <taxon>Ophiocordycipitaceae</taxon>
        <taxon>Ophiocordyceps</taxon>
    </lineage>
</organism>
<dbReference type="STRING" id="1399860.A0A2C5YIM9"/>
<comment type="caution">
    <text evidence="3">The sequence shown here is derived from an EMBL/GenBank/DDBJ whole genome shotgun (WGS) entry which is preliminary data.</text>
</comment>
<protein>
    <submittedName>
        <fullName evidence="3">Uncharacterized protein</fullName>
    </submittedName>
</protein>
<keyword evidence="4" id="KW-1185">Reference proteome</keyword>
<dbReference type="OrthoDB" id="185373at2759"/>
<evidence type="ECO:0000313" key="3">
    <source>
        <dbReference type="EMBL" id="PHH66761.1"/>
    </source>
</evidence>
<dbReference type="PROSITE" id="PS51257">
    <property type="entry name" value="PROKAR_LIPOPROTEIN"/>
    <property type="match status" value="1"/>
</dbReference>
<dbReference type="AlphaFoldDB" id="A0A2C5YIM9"/>
<sequence>MRWTHSALSRIALNTLQGALLTTSCSLILFTEERRRRLKFTYTVLRNARKLRRLRNNPGGAALVQAWDSNSSRTNVDVAPGEQAKNRDRTRGRRRRRRPSTFITDLRERENVINRCDAARDHLLYGKPECSLASRAIKFYDTARSWLPDVSRTSLLELSILKPLLQRRPLHAAKNYQKNFHVRSFTSTRPYSTIAPLRSPQQAQAPTNTVIQETDEIATDLPERHEYLPKHVCDEARAALSKILQEIEELELLQEKENEATILQRVKILGRIDSGIHVMRKVASHSQKLPKCFTDFQHQSQQLLRIALKYNCNEALIIVMALYSISRDHTGETMRCLETIQGSESTASLAAIEQTLSWLCTGDGLAACDESGLRVYHILKKHNHTYQDFAMMAQLYGVMTKAGLFWKQMAHHSVEYKIRKYMLTMAIKNQSYDVATREIDALWRLDKNKADNDKCLNVQILVLEAKLRNWTEVSKRIERLRSVIKVNPLELNGLLGRVANILTRNEAPEQIDRQLRIFWSEFGFSPKPSWAYVILISYSKHRQLKEMLSWLKFCGECDIHLDEYEVRHRVGWIFRKYWSFGDRSMLKLFERAENVLTLCRGSQEKEVVRQQNQNGCGSISKLDKRIKVLTVSNGGQEKEVVRQKRYGGRTMTQMSDFKYGAYSRTPNWPDCRVRGLVLDLITPTSAKGISDAWQVIIDAKSQGQDVTKAFTPLLHACLDRGDTIDGVVEGLPEAGIRVHDSVYNRMARELCFRGDQAASIRVCHLASRRNGNGDAMYSPFNFANLILSYTFSHQNHKLSRILKSFSNKDLWWCGGPQCKQTIKLALKVMGRRIFKKKSVTPEEEYCIDLLYQAFWHVKDYRAHPSHRRAISNAYIEALHSYLTRRYGGSGTSVLSEGKIGAGCGVGVFETKRVDLVAVNG</sequence>
<reference evidence="3 4" key="1">
    <citation type="submission" date="2017-06" db="EMBL/GenBank/DDBJ databases">
        <title>Ant-infecting Ophiocordyceps genomes reveal a high diversity of potential behavioral manipulation genes and a possible major role for enterotoxins.</title>
        <authorList>
            <person name="De Bekker C."/>
            <person name="Evans H.C."/>
            <person name="Brachmann A."/>
            <person name="Hughes D.P."/>
        </authorList>
    </citation>
    <scope>NUCLEOTIDE SEQUENCE [LARGE SCALE GENOMIC DNA]</scope>
    <source>
        <strain evidence="3 4">Map64</strain>
    </source>
</reference>
<feature type="coiled-coil region" evidence="1">
    <location>
        <begin position="233"/>
        <end position="260"/>
    </location>
</feature>
<feature type="compositionally biased region" description="Basic residues" evidence="2">
    <location>
        <begin position="90"/>
        <end position="99"/>
    </location>
</feature>
<evidence type="ECO:0000313" key="4">
    <source>
        <dbReference type="Proteomes" id="UP000226192"/>
    </source>
</evidence>
<feature type="region of interest" description="Disordered" evidence="2">
    <location>
        <begin position="72"/>
        <end position="99"/>
    </location>
</feature>
<accession>A0A2C5YIM9</accession>
<evidence type="ECO:0000256" key="2">
    <source>
        <dbReference type="SAM" id="MobiDB-lite"/>
    </source>
</evidence>
<dbReference type="EMBL" id="NJET01000005">
    <property type="protein sequence ID" value="PHH66761.1"/>
    <property type="molecule type" value="Genomic_DNA"/>
</dbReference>
<keyword evidence="1" id="KW-0175">Coiled coil</keyword>
<gene>
    <name evidence="3" type="ORF">CDD81_5893</name>
</gene>
<evidence type="ECO:0000256" key="1">
    <source>
        <dbReference type="SAM" id="Coils"/>
    </source>
</evidence>
<name>A0A2C5YIM9_9HYPO</name>
<proteinExistence type="predicted"/>